<accession>A0A150IJV0</accession>
<evidence type="ECO:0000313" key="1">
    <source>
        <dbReference type="EMBL" id="KYC45276.1"/>
    </source>
</evidence>
<reference evidence="1 2" key="1">
    <citation type="journal article" date="2016" name="ISME J.">
        <title>Chasing the elusive Euryarchaeota class WSA2: genomes reveal a uniquely fastidious methyl-reducing methanogen.</title>
        <authorList>
            <person name="Nobu M.K."/>
            <person name="Narihiro T."/>
            <person name="Kuroda K."/>
            <person name="Mei R."/>
            <person name="Liu W.T."/>
        </authorList>
    </citation>
    <scope>NUCLEOTIDE SEQUENCE [LARGE SCALE GENOMIC DNA]</scope>
    <source>
        <strain evidence="1">U1lsi0528_Bin055</strain>
    </source>
</reference>
<dbReference type="EMBL" id="LNGC01000238">
    <property type="protein sequence ID" value="KYC45276.1"/>
    <property type="molecule type" value="Genomic_DNA"/>
</dbReference>
<name>A0A150IJV0_9EURY</name>
<protein>
    <submittedName>
        <fullName evidence="1">Uncharacterized protein</fullName>
    </submittedName>
</protein>
<organism evidence="1 2">
    <name type="scientific">Candidatus Methanofastidiosum methylothiophilum</name>
    <dbReference type="NCBI Taxonomy" id="1705564"/>
    <lineage>
        <taxon>Archaea</taxon>
        <taxon>Methanobacteriati</taxon>
        <taxon>Methanobacteriota</taxon>
        <taxon>Stenosarchaea group</taxon>
        <taxon>Candidatus Methanofastidiosia</taxon>
        <taxon>Candidatus Methanofastidiosales</taxon>
        <taxon>Candidatus Methanofastidiosaceae</taxon>
        <taxon>Candidatus Methanofastidiosum</taxon>
    </lineage>
</organism>
<proteinExistence type="predicted"/>
<evidence type="ECO:0000313" key="2">
    <source>
        <dbReference type="Proteomes" id="UP000075398"/>
    </source>
</evidence>
<dbReference type="AlphaFoldDB" id="A0A150IJV0"/>
<gene>
    <name evidence="1" type="ORF">AMQ22_02221</name>
</gene>
<dbReference type="Proteomes" id="UP000075398">
    <property type="component" value="Unassembled WGS sequence"/>
</dbReference>
<sequence length="166" mass="18852">MEHLMADRAKDILGIMKVFSIDPLEVKNCSFPGHKGSDIGDSSIGFLENSGEKNIYSIHSVHYCREHRDIQITEIEKRLKDKIKGITSDKGSILITKIKIDPDSFPEKDILGKKINIEKTTPILINKGNLGFLMNISEESKTMTLKSVIDKIMNLEIEFDIAWEEF</sequence>
<comment type="caution">
    <text evidence="1">The sequence shown here is derived from an EMBL/GenBank/DDBJ whole genome shotgun (WGS) entry which is preliminary data.</text>
</comment>